<evidence type="ECO:0000313" key="1">
    <source>
        <dbReference type="EMBL" id="CAJ1970986.1"/>
    </source>
</evidence>
<name>A0AA86VN21_9FABA</name>
<sequence length="110" mass="12252">MKRIGLIDIAEWHILMCSATVDTGLCVLSKFSDPLLHFSITMYVPWNHPRGSQFRANHVASLGSMCDTELDSCQVYDSATPSSTKINNLQLRSEDGLNSTEFLQSCIGHF</sequence>
<protein>
    <submittedName>
        <fullName evidence="1">Uncharacterized protein</fullName>
    </submittedName>
</protein>
<accession>A0AA86VN21</accession>
<reference evidence="1" key="1">
    <citation type="submission" date="2023-10" db="EMBL/GenBank/DDBJ databases">
        <authorList>
            <person name="Domelevo Entfellner J.-B."/>
        </authorList>
    </citation>
    <scope>NUCLEOTIDE SEQUENCE</scope>
</reference>
<evidence type="ECO:0000313" key="2">
    <source>
        <dbReference type="Proteomes" id="UP001189624"/>
    </source>
</evidence>
<dbReference type="EMBL" id="OY731405">
    <property type="protein sequence ID" value="CAJ1970986.1"/>
    <property type="molecule type" value="Genomic_DNA"/>
</dbReference>
<dbReference type="Proteomes" id="UP001189624">
    <property type="component" value="Chromosome 8"/>
</dbReference>
<proteinExistence type="predicted"/>
<dbReference type="AlphaFoldDB" id="A0AA86VN21"/>
<dbReference type="Gramene" id="rna-AYBTSS11_LOCUS22983">
    <property type="protein sequence ID" value="CAJ1970986.1"/>
    <property type="gene ID" value="gene-AYBTSS11_LOCUS22983"/>
</dbReference>
<organism evidence="1 2">
    <name type="scientific">Sphenostylis stenocarpa</name>
    <dbReference type="NCBI Taxonomy" id="92480"/>
    <lineage>
        <taxon>Eukaryota</taxon>
        <taxon>Viridiplantae</taxon>
        <taxon>Streptophyta</taxon>
        <taxon>Embryophyta</taxon>
        <taxon>Tracheophyta</taxon>
        <taxon>Spermatophyta</taxon>
        <taxon>Magnoliopsida</taxon>
        <taxon>eudicotyledons</taxon>
        <taxon>Gunneridae</taxon>
        <taxon>Pentapetalae</taxon>
        <taxon>rosids</taxon>
        <taxon>fabids</taxon>
        <taxon>Fabales</taxon>
        <taxon>Fabaceae</taxon>
        <taxon>Papilionoideae</taxon>
        <taxon>50 kb inversion clade</taxon>
        <taxon>NPAAA clade</taxon>
        <taxon>indigoferoid/millettioid clade</taxon>
        <taxon>Phaseoleae</taxon>
        <taxon>Sphenostylis</taxon>
    </lineage>
</organism>
<gene>
    <name evidence="1" type="ORF">AYBTSS11_LOCUS22983</name>
</gene>
<keyword evidence="2" id="KW-1185">Reference proteome</keyword>